<dbReference type="Gene3D" id="1.10.101.10">
    <property type="entry name" value="PGBD-like superfamily/PGBD"/>
    <property type="match status" value="1"/>
</dbReference>
<keyword evidence="8" id="KW-1185">Reference proteome</keyword>
<dbReference type="InterPro" id="IPR036366">
    <property type="entry name" value="PGBDSf"/>
</dbReference>
<dbReference type="KEGG" id="tem:JW646_15525"/>
<dbReference type="SUPFAM" id="SSF47090">
    <property type="entry name" value="PGBD-like"/>
    <property type="match status" value="1"/>
</dbReference>
<dbReference type="PANTHER" id="PTHR34408">
    <property type="entry name" value="FAMILY PROTEIN, PUTATIVE-RELATED"/>
    <property type="match status" value="1"/>
</dbReference>
<dbReference type="AlphaFoldDB" id="A0AAX2ZH38"/>
<evidence type="ECO:0000256" key="3">
    <source>
        <dbReference type="ARBA" id="ARBA00022801"/>
    </source>
</evidence>
<dbReference type="Pfam" id="PF08239">
    <property type="entry name" value="SH3_3"/>
    <property type="match status" value="5"/>
</dbReference>
<dbReference type="SUPFAM" id="SSF50044">
    <property type="entry name" value="SH3-domain"/>
    <property type="match status" value="3"/>
</dbReference>
<dbReference type="Pfam" id="PF01471">
    <property type="entry name" value="PG_binding_1"/>
    <property type="match status" value="1"/>
</dbReference>
<dbReference type="SUPFAM" id="SSF54001">
    <property type="entry name" value="Cysteine proteinases"/>
    <property type="match status" value="1"/>
</dbReference>
<evidence type="ECO:0000256" key="1">
    <source>
        <dbReference type="ARBA" id="ARBA00007074"/>
    </source>
</evidence>
<gene>
    <name evidence="7" type="ORF">JW646_15525</name>
</gene>
<feature type="domain" description="SH3b" evidence="5">
    <location>
        <begin position="199"/>
        <end position="268"/>
    </location>
</feature>
<keyword evidence="2" id="KW-0645">Protease</keyword>
<dbReference type="PROSITE" id="PS51935">
    <property type="entry name" value="NLPC_P60"/>
    <property type="match status" value="1"/>
</dbReference>
<dbReference type="RefSeq" id="WP_148556396.1">
    <property type="nucleotide sequence ID" value="NZ_CP081135.1"/>
</dbReference>
<evidence type="ECO:0000256" key="4">
    <source>
        <dbReference type="ARBA" id="ARBA00022807"/>
    </source>
</evidence>
<dbReference type="PROSITE" id="PS51781">
    <property type="entry name" value="SH3B"/>
    <property type="match status" value="5"/>
</dbReference>
<dbReference type="Gene3D" id="2.30.30.40">
    <property type="entry name" value="SH3 Domains"/>
    <property type="match status" value="5"/>
</dbReference>
<dbReference type="InterPro" id="IPR036028">
    <property type="entry name" value="SH3-like_dom_sf"/>
</dbReference>
<name>A0AAX2ZH38_9FIRM</name>
<evidence type="ECO:0000259" key="5">
    <source>
        <dbReference type="PROSITE" id="PS51781"/>
    </source>
</evidence>
<feature type="domain" description="SH3b" evidence="5">
    <location>
        <begin position="51"/>
        <end position="114"/>
    </location>
</feature>
<reference evidence="7 8" key="1">
    <citation type="journal article" date="2023" name="Int. J. Syst. Evol. Microbiol.">
        <title>Terrisporobacter hibernicus sp. nov., isolated from bovine faeces in Northern Ireland.</title>
        <authorList>
            <person name="Mitchell M."/>
            <person name="Nguyen S.V."/>
            <person name="Connor M."/>
            <person name="Fairley D.J."/>
            <person name="Donoghue O."/>
            <person name="Marshall H."/>
            <person name="Koolman L."/>
            <person name="McMullan G."/>
            <person name="Schaffer K.E."/>
            <person name="McGrath J.W."/>
            <person name="Fanning S."/>
        </authorList>
    </citation>
    <scope>NUCLEOTIDE SEQUENCE [LARGE SCALE GENOMIC DNA]</scope>
    <source>
        <strain evidence="7 8">MCA3</strain>
    </source>
</reference>
<dbReference type="EMBL" id="CP081135">
    <property type="protein sequence ID" value="UEL47032.1"/>
    <property type="molecule type" value="Genomic_DNA"/>
</dbReference>
<feature type="domain" description="SH3b" evidence="5">
    <location>
        <begin position="352"/>
        <end position="419"/>
    </location>
</feature>
<dbReference type="Gene3D" id="3.90.1720.10">
    <property type="entry name" value="endopeptidase domain like (from Nostoc punctiforme)"/>
    <property type="match status" value="1"/>
</dbReference>
<dbReference type="Pfam" id="PF00877">
    <property type="entry name" value="NLPC_P60"/>
    <property type="match status" value="1"/>
</dbReference>
<accession>A0AAX2ZH38</accession>
<comment type="similarity">
    <text evidence="1">Belongs to the peptidase C40 family.</text>
</comment>
<sequence>MNKLIDKRLMIILSGVLMSRILSTSVISHAENNEEVSSELSIQHVNVINTIKKGKVTASSLNVRAGASSNSYKIGSLKKGAIIDIESVSSSGWCKIKYGNRHGYISGQYIEILNNSNDSSTVATVIKKGKINTNTLNVRSSASTNSSKLGTLSKGAIVEVVKVEKNGWYKIKYKKGYGYVSSSYVVDVNSNDNTNNDSSTVATVIKKGKINTDTLKVRSSASTNSSKLGTLLKDTVVEIVKVEKNGWYKIKYKKGYGYVSSSYVVDVNSNDNTNNDSSSGATVIKKGKINTDTLNVRSDASASSSKLGTLSKGTVVEIVKIDKNGWYKIKYKKGYGYVSGQYVMDLNDSSSGTTVIKKGKINTNTLNVRSSASTNSSKLGTLSKGTIVEIVKVEKDGWYKIKYKNGYGYISSSYVVDVNSSGESDRGYKNPAGYIQLKDKISVSGAGKNLVKGTMGLRVAKVQRKLGMGRVWEIVGPNTMTKVTEFQKKNGLKATGVVDLATWKKMGFSESSWYSLDSYVTPVKTNSKSTRSDLVEQMISTAQSYLGTEYVVGAAGPPGSGIDCSGLVMQSMYSIGIDPAPVSVTRHSQPGYEYESRNLWNLSTLKTVQTPQRGDLVFYKNSAGQVIHVAIYLGNNRVIESWPEKVVNWPLIHPERALIKGYKRILG</sequence>
<evidence type="ECO:0000259" key="6">
    <source>
        <dbReference type="PROSITE" id="PS51935"/>
    </source>
</evidence>
<organism evidence="7 8">
    <name type="scientific">Terrisporobacter hibernicus</name>
    <dbReference type="NCBI Taxonomy" id="2813371"/>
    <lineage>
        <taxon>Bacteria</taxon>
        <taxon>Bacillati</taxon>
        <taxon>Bacillota</taxon>
        <taxon>Clostridia</taxon>
        <taxon>Peptostreptococcales</taxon>
        <taxon>Peptostreptococcaceae</taxon>
        <taxon>Terrisporobacter</taxon>
    </lineage>
</organism>
<dbReference type="InterPro" id="IPR003646">
    <property type="entry name" value="SH3-like_bac-type"/>
</dbReference>
<dbReference type="InterPro" id="IPR052354">
    <property type="entry name" value="Cell_Wall_Dynamics_Protein"/>
</dbReference>
<dbReference type="InterPro" id="IPR000064">
    <property type="entry name" value="NLP_P60_dom"/>
</dbReference>
<protein>
    <submittedName>
        <fullName evidence="7">SH3 domain-containing protein</fullName>
    </submittedName>
</protein>
<feature type="domain" description="NlpC/P60" evidence="6">
    <location>
        <begin position="532"/>
        <end position="667"/>
    </location>
</feature>
<dbReference type="GO" id="GO:0008234">
    <property type="term" value="F:cysteine-type peptidase activity"/>
    <property type="evidence" value="ECO:0007669"/>
    <property type="project" value="UniProtKB-KW"/>
</dbReference>
<evidence type="ECO:0000256" key="2">
    <source>
        <dbReference type="ARBA" id="ARBA00022670"/>
    </source>
</evidence>
<dbReference type="PANTHER" id="PTHR34408:SF1">
    <property type="entry name" value="GLYCOSYL HYDROLASE FAMILY 19 DOMAIN-CONTAINING PROTEIN HI_1415"/>
    <property type="match status" value="1"/>
</dbReference>
<evidence type="ECO:0000313" key="8">
    <source>
        <dbReference type="Proteomes" id="UP001198983"/>
    </source>
</evidence>
<dbReference type="GO" id="GO:0006508">
    <property type="term" value="P:proteolysis"/>
    <property type="evidence" value="ECO:0007669"/>
    <property type="project" value="UniProtKB-KW"/>
</dbReference>
<proteinExistence type="inferred from homology"/>
<dbReference type="InterPro" id="IPR002477">
    <property type="entry name" value="Peptidoglycan-bd-like"/>
</dbReference>
<evidence type="ECO:0000313" key="7">
    <source>
        <dbReference type="EMBL" id="UEL47032.1"/>
    </source>
</evidence>
<dbReference type="SMART" id="SM00287">
    <property type="entry name" value="SH3b"/>
    <property type="match status" value="5"/>
</dbReference>
<dbReference type="InterPro" id="IPR038765">
    <property type="entry name" value="Papain-like_cys_pep_sf"/>
</dbReference>
<dbReference type="InterPro" id="IPR036365">
    <property type="entry name" value="PGBD-like_sf"/>
</dbReference>
<dbReference type="Proteomes" id="UP001198983">
    <property type="component" value="Chromosome"/>
</dbReference>
<feature type="domain" description="SH3b" evidence="5">
    <location>
        <begin position="120"/>
        <end position="189"/>
    </location>
</feature>
<keyword evidence="3" id="KW-0378">Hydrolase</keyword>
<feature type="domain" description="SH3b" evidence="5">
    <location>
        <begin position="284"/>
        <end position="347"/>
    </location>
</feature>
<keyword evidence="4" id="KW-0788">Thiol protease</keyword>